<dbReference type="Proteomes" id="UP000238308">
    <property type="component" value="Unassembled WGS sequence"/>
</dbReference>
<keyword evidence="2" id="KW-1185">Reference proteome</keyword>
<organism evidence="1 2">
    <name type="scientific">Jezberella montanilacus</name>
    <dbReference type="NCBI Taxonomy" id="323426"/>
    <lineage>
        <taxon>Bacteria</taxon>
        <taxon>Pseudomonadati</taxon>
        <taxon>Pseudomonadota</taxon>
        <taxon>Betaproteobacteria</taxon>
        <taxon>Burkholderiales</taxon>
        <taxon>Alcaligenaceae</taxon>
        <taxon>Jezberella</taxon>
    </lineage>
</organism>
<dbReference type="Gene3D" id="3.40.50.2300">
    <property type="match status" value="2"/>
</dbReference>
<name>A0A2T0XKL7_9BURK</name>
<sequence>MKLQLTRLIAVLMFVVALPLSVHGQTTDRLKKVAILELAGDARIQPRLDSFYQSLKKLGYVEGRDITFIKRSAEGDADRLPQLAAEIVQLKPDVIFAANGLPAKAVKSVTNSIPIVVALFDPVAAGMASSLAKPEGNVTGVSDFQTEIDSKRVQIFHEILPKMKRIGLLVDTRVPSGKNSVEAVQLASQSLRLEVLLLEVRQRDDFKKSFLLAHDQQLDGLIEAPVNTNLTNKDLIRELATQYKLPTSCMSEETLDGCLFSYGMDPTHEYARAGVYVDRILKGAKPADLPIEQPSEIKLTVNLKNAGLLGIQIPDSIRIAADELVEH</sequence>
<comment type="caution">
    <text evidence="1">The sequence shown here is derived from an EMBL/GenBank/DDBJ whole genome shotgun (WGS) entry which is preliminary data.</text>
</comment>
<gene>
    <name evidence="1" type="ORF">BCM14_0922</name>
</gene>
<accession>A0A2T0XKL7</accession>
<protein>
    <submittedName>
        <fullName evidence="1">Putative ABC transport system substrate-binding protein</fullName>
    </submittedName>
</protein>
<dbReference type="InterPro" id="IPR007487">
    <property type="entry name" value="ABC_transpt-TYRBP-like"/>
</dbReference>
<proteinExistence type="predicted"/>
<dbReference type="Pfam" id="PF04392">
    <property type="entry name" value="ABC_sub_bind"/>
    <property type="match status" value="1"/>
</dbReference>
<dbReference type="CDD" id="cd06325">
    <property type="entry name" value="PBP1_ABC_unchar_transporter"/>
    <property type="match status" value="1"/>
</dbReference>
<dbReference type="PANTHER" id="PTHR35271">
    <property type="entry name" value="ABC TRANSPORTER, SUBSTRATE-BINDING LIPOPROTEIN-RELATED"/>
    <property type="match status" value="1"/>
</dbReference>
<evidence type="ECO:0000313" key="2">
    <source>
        <dbReference type="Proteomes" id="UP000238308"/>
    </source>
</evidence>
<dbReference type="AlphaFoldDB" id="A0A2T0XKL7"/>
<evidence type="ECO:0000313" key="1">
    <source>
        <dbReference type="EMBL" id="PRY99476.1"/>
    </source>
</evidence>
<dbReference type="PANTHER" id="PTHR35271:SF1">
    <property type="entry name" value="ABC TRANSPORTER, SUBSTRATE-BINDING LIPOPROTEIN"/>
    <property type="match status" value="1"/>
</dbReference>
<dbReference type="EMBL" id="PVTV01000011">
    <property type="protein sequence ID" value="PRY99476.1"/>
    <property type="molecule type" value="Genomic_DNA"/>
</dbReference>
<reference evidence="1 2" key="1">
    <citation type="submission" date="2018-03" db="EMBL/GenBank/DDBJ databases">
        <title>Genomic Encyclopedia of Type Strains, Phase III (KMG-III): the genomes of soil and plant-associated and newly described type strains.</title>
        <authorList>
            <person name="Whitman W."/>
        </authorList>
    </citation>
    <scope>NUCLEOTIDE SEQUENCE [LARGE SCALE GENOMIC DNA]</scope>
    <source>
        <strain evidence="1 2">MWH-P2sevCIIIb</strain>
    </source>
</reference>
<dbReference type="RefSeq" id="WP_259673417.1">
    <property type="nucleotide sequence ID" value="NZ_PVTV01000011.1"/>
</dbReference>